<evidence type="ECO:0000259" key="9">
    <source>
        <dbReference type="PROSITE" id="PS51379"/>
    </source>
</evidence>
<protein>
    <recommendedName>
        <fullName evidence="9">4Fe-4S ferredoxin-type domain-containing protein</fullName>
    </recommendedName>
</protein>
<dbReference type="GO" id="GO:0051539">
    <property type="term" value="F:4 iron, 4 sulfur cluster binding"/>
    <property type="evidence" value="ECO:0007669"/>
    <property type="project" value="UniProtKB-KW"/>
</dbReference>
<dbReference type="Gene3D" id="3.90.1010.20">
    <property type="match status" value="2"/>
</dbReference>
<dbReference type="GO" id="GO:0046872">
    <property type="term" value="F:metal ion binding"/>
    <property type="evidence" value="ECO:0007669"/>
    <property type="project" value="UniProtKB-KW"/>
</dbReference>
<keyword evidence="8" id="KW-0812">Transmembrane</keyword>
<dbReference type="PROSITE" id="PS51379">
    <property type="entry name" value="4FE4S_FER_2"/>
    <property type="match status" value="1"/>
</dbReference>
<dbReference type="InterPro" id="IPR017896">
    <property type="entry name" value="4Fe4S_Fe-S-bd"/>
</dbReference>
<keyword evidence="2" id="KW-0004">4Fe-4S</keyword>
<organism evidence="10">
    <name type="scientific">bioreactor metagenome</name>
    <dbReference type="NCBI Taxonomy" id="1076179"/>
    <lineage>
        <taxon>unclassified sequences</taxon>
        <taxon>metagenomes</taxon>
        <taxon>ecological metagenomes</taxon>
    </lineage>
</organism>
<feature type="transmembrane region" description="Helical" evidence="8">
    <location>
        <begin position="6"/>
        <end position="29"/>
    </location>
</feature>
<reference evidence="10" key="1">
    <citation type="submission" date="2019-08" db="EMBL/GenBank/DDBJ databases">
        <authorList>
            <person name="Kucharzyk K."/>
            <person name="Murdoch R.W."/>
            <person name="Higgins S."/>
            <person name="Loffler F."/>
        </authorList>
    </citation>
    <scope>NUCLEOTIDE SEQUENCE</scope>
</reference>
<dbReference type="Pfam" id="PF12801">
    <property type="entry name" value="Fer4_5"/>
    <property type="match status" value="2"/>
</dbReference>
<evidence type="ECO:0000256" key="2">
    <source>
        <dbReference type="ARBA" id="ARBA00022485"/>
    </source>
</evidence>
<sequence length="481" mass="49833">MLLITAIMGRFFCGFLCSFGSMGDLFWWLGTKLKLRRPAISEKADRVLKYLKYVVLIGAVLLGWTLGVSLLSGTSNPWTVFGMYATWKGWTDLTGLLSVGALLLLAIMIGSMYIERFFCRYLCPLGAVFSLVSKARLYKIRKPMQNCGSCRACTKRCSMGISLYGMNQVTDSECIDCMKCVEVCPKDNVKTNPKPALAAAVAVVAMSGMYYAGNLASSAASEQIVASSLVASASDYASAGQYIDGVYTGSATGFRGTTQVQVTVSGGVITDITVLSTGDDAEFFNRAKSTVISEIIATQGVSVDTVSGATFSSNGIIGAVSDALSGASAASTSQTTASAGETAAAASSAGTAEAEDTEEDTETTAASTTLDSTGLAALADGTYTGSGTGFRGETVVSVTVKNGQITSVTVTSYSDDEKYFSRAETQVISEIIANQTASVDAVSGATFSSNGIMEAVANALGLEYTATTPTGGNHGGPGGRH</sequence>
<keyword evidence="8" id="KW-1133">Transmembrane helix</keyword>
<evidence type="ECO:0000313" key="10">
    <source>
        <dbReference type="EMBL" id="MPM15942.1"/>
    </source>
</evidence>
<feature type="compositionally biased region" description="Low complexity" evidence="7">
    <location>
        <begin position="338"/>
        <end position="352"/>
    </location>
</feature>
<keyword evidence="5" id="KW-0408">Iron</keyword>
<dbReference type="InterPro" id="IPR017900">
    <property type="entry name" value="4Fe4S_Fe_S_CS"/>
</dbReference>
<dbReference type="PROSITE" id="PS00198">
    <property type="entry name" value="4FE4S_FER_1"/>
    <property type="match status" value="1"/>
</dbReference>
<keyword evidence="6" id="KW-0411">Iron-sulfur</keyword>
<dbReference type="Pfam" id="PF04205">
    <property type="entry name" value="FMN_bind"/>
    <property type="match status" value="2"/>
</dbReference>
<keyword evidence="3" id="KW-0479">Metal-binding</keyword>
<evidence type="ECO:0000256" key="4">
    <source>
        <dbReference type="ARBA" id="ARBA00022982"/>
    </source>
</evidence>
<dbReference type="SMART" id="SM00900">
    <property type="entry name" value="FMN_bind"/>
    <property type="match status" value="2"/>
</dbReference>
<feature type="domain" description="4Fe-4S ferredoxin-type" evidence="9">
    <location>
        <begin position="165"/>
        <end position="194"/>
    </location>
</feature>
<evidence type="ECO:0000256" key="8">
    <source>
        <dbReference type="SAM" id="Phobius"/>
    </source>
</evidence>
<evidence type="ECO:0000256" key="7">
    <source>
        <dbReference type="SAM" id="MobiDB-lite"/>
    </source>
</evidence>
<keyword evidence="8" id="KW-0472">Membrane</keyword>
<gene>
    <name evidence="10" type="ORF">SDC9_62316</name>
</gene>
<feature type="transmembrane region" description="Helical" evidence="8">
    <location>
        <begin position="93"/>
        <end position="114"/>
    </location>
</feature>
<proteinExistence type="predicted"/>
<comment type="caution">
    <text evidence="10">The sequence shown here is derived from an EMBL/GenBank/DDBJ whole genome shotgun (WGS) entry which is preliminary data.</text>
</comment>
<dbReference type="GO" id="GO:0010181">
    <property type="term" value="F:FMN binding"/>
    <property type="evidence" value="ECO:0007669"/>
    <property type="project" value="InterPro"/>
</dbReference>
<feature type="compositionally biased region" description="Acidic residues" evidence="7">
    <location>
        <begin position="353"/>
        <end position="362"/>
    </location>
</feature>
<evidence type="ECO:0000256" key="5">
    <source>
        <dbReference type="ARBA" id="ARBA00023004"/>
    </source>
</evidence>
<accession>A0A644XIB1</accession>
<dbReference type="GO" id="GO:0005886">
    <property type="term" value="C:plasma membrane"/>
    <property type="evidence" value="ECO:0007669"/>
    <property type="project" value="TreeGrafter"/>
</dbReference>
<evidence type="ECO:0000256" key="1">
    <source>
        <dbReference type="ARBA" id="ARBA00022448"/>
    </source>
</evidence>
<dbReference type="AlphaFoldDB" id="A0A644XIB1"/>
<keyword evidence="4" id="KW-0249">Electron transport</keyword>
<feature type="region of interest" description="Disordered" evidence="7">
    <location>
        <begin position="338"/>
        <end position="371"/>
    </location>
</feature>
<evidence type="ECO:0000256" key="3">
    <source>
        <dbReference type="ARBA" id="ARBA00022723"/>
    </source>
</evidence>
<name>A0A644XIB1_9ZZZZ</name>
<dbReference type="PANTHER" id="PTHR30176">
    <property type="entry name" value="FERREDOXIN-TYPE PROTEIN NAPH"/>
    <property type="match status" value="1"/>
</dbReference>
<dbReference type="InterPro" id="IPR051684">
    <property type="entry name" value="Electron_Trans/Redox"/>
</dbReference>
<dbReference type="InterPro" id="IPR007329">
    <property type="entry name" value="FMN-bd"/>
</dbReference>
<evidence type="ECO:0000256" key="6">
    <source>
        <dbReference type="ARBA" id="ARBA00023014"/>
    </source>
</evidence>
<dbReference type="PANTHER" id="PTHR30176:SF3">
    <property type="entry name" value="FERREDOXIN-TYPE PROTEIN NAPH"/>
    <property type="match status" value="1"/>
</dbReference>
<keyword evidence="1" id="KW-0813">Transport</keyword>
<feature type="transmembrane region" description="Helical" evidence="8">
    <location>
        <begin position="50"/>
        <end position="73"/>
    </location>
</feature>
<dbReference type="EMBL" id="VSSQ01002525">
    <property type="protein sequence ID" value="MPM15942.1"/>
    <property type="molecule type" value="Genomic_DNA"/>
</dbReference>
<dbReference type="SUPFAM" id="SSF54862">
    <property type="entry name" value="4Fe-4S ferredoxins"/>
    <property type="match status" value="1"/>
</dbReference>